<dbReference type="AlphaFoldDB" id="A0A9P5C4M2"/>
<gene>
    <name evidence="2" type="ORF">E8E12_005605</name>
</gene>
<evidence type="ECO:0000313" key="3">
    <source>
        <dbReference type="Proteomes" id="UP000758155"/>
    </source>
</evidence>
<protein>
    <submittedName>
        <fullName evidence="2">Uncharacterized protein</fullName>
    </submittedName>
</protein>
<evidence type="ECO:0000256" key="1">
    <source>
        <dbReference type="SAM" id="MobiDB-lite"/>
    </source>
</evidence>
<dbReference type="OrthoDB" id="3794105at2759"/>
<feature type="compositionally biased region" description="Basic and acidic residues" evidence="1">
    <location>
        <begin position="313"/>
        <end position="325"/>
    </location>
</feature>
<proteinExistence type="predicted"/>
<name>A0A9P5C4M2_9PLEO</name>
<organism evidence="2 3">
    <name type="scientific">Didymella heteroderae</name>
    <dbReference type="NCBI Taxonomy" id="1769908"/>
    <lineage>
        <taxon>Eukaryota</taxon>
        <taxon>Fungi</taxon>
        <taxon>Dikarya</taxon>
        <taxon>Ascomycota</taxon>
        <taxon>Pezizomycotina</taxon>
        <taxon>Dothideomycetes</taxon>
        <taxon>Pleosporomycetidae</taxon>
        <taxon>Pleosporales</taxon>
        <taxon>Pleosporineae</taxon>
        <taxon>Didymellaceae</taxon>
        <taxon>Didymella</taxon>
    </lineage>
</organism>
<reference evidence="2" key="1">
    <citation type="submission" date="2019-04" db="EMBL/GenBank/DDBJ databases">
        <title>Sequencing of skin fungus with MAO and IRED activity.</title>
        <authorList>
            <person name="Marsaioli A.J."/>
            <person name="Bonatto J.M.C."/>
            <person name="Reis Junior O."/>
        </authorList>
    </citation>
    <scope>NUCLEOTIDE SEQUENCE</scope>
    <source>
        <strain evidence="2">28M1</strain>
    </source>
</reference>
<feature type="region of interest" description="Disordered" evidence="1">
    <location>
        <begin position="302"/>
        <end position="325"/>
    </location>
</feature>
<accession>A0A9P5C4M2</accession>
<dbReference type="EMBL" id="SWKV01000010">
    <property type="protein sequence ID" value="KAF3044000.1"/>
    <property type="molecule type" value="Genomic_DNA"/>
</dbReference>
<keyword evidence="3" id="KW-1185">Reference proteome</keyword>
<dbReference type="Proteomes" id="UP000758155">
    <property type="component" value="Unassembled WGS sequence"/>
</dbReference>
<sequence>MRNCIAIVAESASNSDKSTDGFDVQVGRSTNAQTVHIPQYVLSLCPDLSNRLVPGCRIVNADPVVFAIIIEHLQPISVFGMLSINGSGCLSKLISSEEPMLNFVKAWHILDMLRKPMVQDQLLKIYRTYYMKCLQDRLHCRLPLEPNPLISEPFIYLRNNVGNHSKAEKFLIDFHAGQLRDRKELKPSDFESSPPDIEVLIRDRWLELCGRVKKDSYQSDFDHDRIAAGDTCYKIKQNEAIEHGTFQVQFDSTTETKGQLNFNFTKLCANRPWHTACLTPLVTFSPLKSPSDSKEVRRVIRLRSPKPSAFHGEQPKQEELVTRHR</sequence>
<comment type="caution">
    <text evidence="2">The sequence shown here is derived from an EMBL/GenBank/DDBJ whole genome shotgun (WGS) entry which is preliminary data.</text>
</comment>
<evidence type="ECO:0000313" key="2">
    <source>
        <dbReference type="EMBL" id="KAF3044000.1"/>
    </source>
</evidence>